<dbReference type="Proteomes" id="UP000302244">
    <property type="component" value="Segment"/>
</dbReference>
<accession>A0A4P8MXL4</accession>
<sequence length="53" mass="5820">MEKIINAISNAAANQDGKQIEVDLHNVLSECLVTGDIPAGLYKKIEKYMKETA</sequence>
<evidence type="ECO:0000313" key="2">
    <source>
        <dbReference type="Proteomes" id="UP000302244"/>
    </source>
</evidence>
<gene>
    <name evidence="1" type="ORF">B83_gp40</name>
</gene>
<evidence type="ECO:0000313" key="1">
    <source>
        <dbReference type="EMBL" id="QCQ57819.1"/>
    </source>
</evidence>
<reference evidence="1 2" key="1">
    <citation type="submission" date="2019-04" db="EMBL/GenBank/DDBJ databases">
        <title>Bacillus phage vB_BtS_B83 previously designated as a plasmid may represent new Siphoviridae genus.</title>
        <authorList>
            <person name="Piligrimova E."/>
            <person name="Kazantseva O."/>
            <person name="Zagorodny V."/>
            <person name="Shadrin A."/>
        </authorList>
    </citation>
    <scope>NUCLEOTIDE SEQUENCE [LARGE SCALE GENOMIC DNA]</scope>
</reference>
<protein>
    <submittedName>
        <fullName evidence="1">Uncharacterized protein</fullName>
    </submittedName>
</protein>
<dbReference type="EMBL" id="MK759918">
    <property type="protein sequence ID" value="QCQ57819.1"/>
    <property type="molecule type" value="Genomic_DNA"/>
</dbReference>
<proteinExistence type="predicted"/>
<keyword evidence="2" id="KW-1185">Reference proteome</keyword>
<name>A0A4P8MXL4_9CAUD</name>
<organism evidence="1 2">
    <name type="scientific">Bacillus phage vB_BtS_B83</name>
    <dbReference type="NCBI Taxonomy" id="2565501"/>
    <lineage>
        <taxon>Viruses</taxon>
        <taxon>Duplodnaviria</taxon>
        <taxon>Heunggongvirae</taxon>
        <taxon>Uroviricota</taxon>
        <taxon>Caudoviricetes</taxon>
        <taxon>Skryabinvirinae</taxon>
        <taxon>Pushchinovirus</taxon>
        <taxon>Pushchinovirus B83</taxon>
    </lineage>
</organism>